<dbReference type="GO" id="GO:0000155">
    <property type="term" value="F:phosphorelay sensor kinase activity"/>
    <property type="evidence" value="ECO:0007669"/>
    <property type="project" value="InterPro"/>
</dbReference>
<dbReference type="Pfam" id="PF08448">
    <property type="entry name" value="PAS_4"/>
    <property type="match status" value="2"/>
</dbReference>
<proteinExistence type="predicted"/>
<dbReference type="InterPro" id="IPR013656">
    <property type="entry name" value="PAS_4"/>
</dbReference>
<dbReference type="InterPro" id="IPR000700">
    <property type="entry name" value="PAS-assoc_C"/>
</dbReference>
<dbReference type="PANTHER" id="PTHR24421">
    <property type="entry name" value="NITRATE/NITRITE SENSOR PROTEIN NARX-RELATED"/>
    <property type="match status" value="1"/>
</dbReference>
<dbReference type="Gene3D" id="1.20.5.1930">
    <property type="match status" value="1"/>
</dbReference>
<protein>
    <recommendedName>
        <fullName evidence="9">Histidine kinase</fullName>
    </recommendedName>
</protein>
<dbReference type="InterPro" id="IPR005467">
    <property type="entry name" value="His_kinase_dom"/>
</dbReference>
<dbReference type="Gene3D" id="3.30.450.20">
    <property type="entry name" value="PAS domain"/>
    <property type="match status" value="3"/>
</dbReference>
<evidence type="ECO:0000313" key="7">
    <source>
        <dbReference type="EMBL" id="PIL42701.1"/>
    </source>
</evidence>
<keyword evidence="3" id="KW-0902">Two-component regulatory system</keyword>
<dbReference type="GO" id="GO:0046983">
    <property type="term" value="F:protein dimerization activity"/>
    <property type="evidence" value="ECO:0007669"/>
    <property type="project" value="InterPro"/>
</dbReference>
<organism evidence="7 8">
    <name type="scientific">Massilia eurypsychrophila</name>
    <dbReference type="NCBI Taxonomy" id="1485217"/>
    <lineage>
        <taxon>Bacteria</taxon>
        <taxon>Pseudomonadati</taxon>
        <taxon>Pseudomonadota</taxon>
        <taxon>Betaproteobacteria</taxon>
        <taxon>Burkholderiales</taxon>
        <taxon>Oxalobacteraceae</taxon>
        <taxon>Telluria group</taxon>
        <taxon>Massilia</taxon>
    </lineage>
</organism>
<evidence type="ECO:0000256" key="1">
    <source>
        <dbReference type="ARBA" id="ARBA00022679"/>
    </source>
</evidence>
<dbReference type="InterPro" id="IPR011712">
    <property type="entry name" value="Sig_transdc_His_kin_sub3_dim/P"/>
</dbReference>
<dbReference type="SMART" id="SM00086">
    <property type="entry name" value="PAC"/>
    <property type="match status" value="1"/>
</dbReference>
<dbReference type="CDD" id="cd00130">
    <property type="entry name" value="PAS"/>
    <property type="match status" value="2"/>
</dbReference>
<dbReference type="Proteomes" id="UP000230390">
    <property type="component" value="Unassembled WGS sequence"/>
</dbReference>
<keyword evidence="8" id="KW-1185">Reference proteome</keyword>
<dbReference type="GO" id="GO:0016020">
    <property type="term" value="C:membrane"/>
    <property type="evidence" value="ECO:0007669"/>
    <property type="project" value="InterPro"/>
</dbReference>
<dbReference type="PANTHER" id="PTHR24421:SF59">
    <property type="entry name" value="OXYGEN SENSOR HISTIDINE KINASE NREB"/>
    <property type="match status" value="1"/>
</dbReference>
<dbReference type="SUPFAM" id="SSF55785">
    <property type="entry name" value="PYP-like sensor domain (PAS domain)"/>
    <property type="match status" value="3"/>
</dbReference>
<dbReference type="InterPro" id="IPR050482">
    <property type="entry name" value="Sensor_HK_TwoCompSys"/>
</dbReference>
<evidence type="ECO:0000259" key="4">
    <source>
        <dbReference type="PROSITE" id="PS50109"/>
    </source>
</evidence>
<dbReference type="Pfam" id="PF07730">
    <property type="entry name" value="HisKA_3"/>
    <property type="match status" value="1"/>
</dbReference>
<dbReference type="AlphaFoldDB" id="A0A2G8T9I4"/>
<feature type="domain" description="PAC" evidence="6">
    <location>
        <begin position="557"/>
        <end position="609"/>
    </location>
</feature>
<sequence length="841" mass="91017">MDDSITRPTTSFFPGDGEMVRAINEKDWSATPLGHMSTWAPAIRTAVRICLASQFQIMVLPGPTLRYIYNDASIPIFGNKHPAALGQRVADVWPEAWGAIEPVLSTVLATGQAVRQDDWLLVLNRNGYPEEAYFTLSYSPILCEAGSAVGVFVAAMETSRRVLGERRQRTLGELATQVALRGAGEHTLEPVRQALAGNPYDLPLTALYVATPGSGFAEQVFCTGLKGGCAGVPKRVAWPAAEREGAHPLSHLADAFEPVLVDGADLLGATDCRGGWPESPRQVLALPFTAPGQAIAHAFMLVGLNPRAPLDAEYRHFIDTIASLVATAVVAVAAIAAERRLQRQVAAARHDLASVLERTSDAFISVDRALKVLSLNESAAIELGLGKQGLIGRPLVEVVADLAGSALERAMHATLAGGGPVTVEQPHKSSGRWFNVRCFPAPDGLIVFANEITERKQAEQVLLTAKRDLERRVERGSEELRQANALLAAVFDRAPGGIAITGTDGHFVRANPAYQKLAGLDEAALAQRGVADLAALEDYLPAATRLAALREGDIESFQVELRFRRADGSVIWADNFVSLIRDEQRRPRYFVHIANDISARKRGEAESAAGQRELKVLYERLQTVREEERIALAREVHDQLGQILSAAKIDVKLLEADIRQHGAALPLDTILAELASACATLDRAMHLVRDIATELRAPDLDGQGVYAAIAWHARDFERRTRIKVDVELCAGQQQPGAAAAEALLRIFHEALTNVLRHAHAGHVWVSVERRAGALLLRVRDDGAGIARRGPRGARSLGITGMRERATLAHGRLTVGPLRPKGTLVSALIPMHTAAPFNHHRK</sequence>
<dbReference type="RefSeq" id="WP_099792565.1">
    <property type="nucleotide sequence ID" value="NZ_JBHLYV010000030.1"/>
</dbReference>
<dbReference type="InterPro" id="IPR035965">
    <property type="entry name" value="PAS-like_dom_sf"/>
</dbReference>
<evidence type="ECO:0000256" key="2">
    <source>
        <dbReference type="ARBA" id="ARBA00022777"/>
    </source>
</evidence>
<comment type="caution">
    <text evidence="7">The sequence shown here is derived from an EMBL/GenBank/DDBJ whole genome shotgun (WGS) entry which is preliminary data.</text>
</comment>
<dbReference type="Pfam" id="PF02518">
    <property type="entry name" value="HATPase_c"/>
    <property type="match status" value="1"/>
</dbReference>
<dbReference type="InterPro" id="IPR036890">
    <property type="entry name" value="HATPase_C_sf"/>
</dbReference>
<dbReference type="SUPFAM" id="SSF55874">
    <property type="entry name" value="ATPase domain of HSP90 chaperone/DNA topoisomerase II/histidine kinase"/>
    <property type="match status" value="1"/>
</dbReference>
<evidence type="ECO:0008006" key="9">
    <source>
        <dbReference type="Google" id="ProtNLM"/>
    </source>
</evidence>
<dbReference type="InterPro" id="IPR003594">
    <property type="entry name" value="HATPase_dom"/>
</dbReference>
<name>A0A2G8T9I4_9BURK</name>
<feature type="domain" description="PAS" evidence="5">
    <location>
        <begin position="348"/>
        <end position="418"/>
    </location>
</feature>
<evidence type="ECO:0000256" key="3">
    <source>
        <dbReference type="ARBA" id="ARBA00023012"/>
    </source>
</evidence>
<feature type="domain" description="Histidine kinase" evidence="4">
    <location>
        <begin position="631"/>
        <end position="832"/>
    </location>
</feature>
<evidence type="ECO:0000259" key="5">
    <source>
        <dbReference type="PROSITE" id="PS50112"/>
    </source>
</evidence>
<dbReference type="PROSITE" id="PS50109">
    <property type="entry name" value="HIS_KIN"/>
    <property type="match status" value="1"/>
</dbReference>
<dbReference type="SMART" id="SM00091">
    <property type="entry name" value="PAS"/>
    <property type="match status" value="2"/>
</dbReference>
<keyword evidence="1" id="KW-0808">Transferase</keyword>
<dbReference type="PROSITE" id="PS50113">
    <property type="entry name" value="PAC"/>
    <property type="match status" value="1"/>
</dbReference>
<dbReference type="SMART" id="SM00387">
    <property type="entry name" value="HATPase_c"/>
    <property type="match status" value="1"/>
</dbReference>
<dbReference type="EMBL" id="PDOC01000022">
    <property type="protein sequence ID" value="PIL42701.1"/>
    <property type="molecule type" value="Genomic_DNA"/>
</dbReference>
<dbReference type="CDD" id="cd16917">
    <property type="entry name" value="HATPase_UhpB-NarQ-NarX-like"/>
    <property type="match status" value="1"/>
</dbReference>
<dbReference type="Gene3D" id="3.30.565.10">
    <property type="entry name" value="Histidine kinase-like ATPase, C-terminal domain"/>
    <property type="match status" value="1"/>
</dbReference>
<gene>
    <name evidence="7" type="ORF">CR105_22915</name>
</gene>
<dbReference type="InterPro" id="IPR000014">
    <property type="entry name" value="PAS"/>
</dbReference>
<dbReference type="InterPro" id="IPR001610">
    <property type="entry name" value="PAC"/>
</dbReference>
<dbReference type="PROSITE" id="PS50112">
    <property type="entry name" value="PAS"/>
    <property type="match status" value="1"/>
</dbReference>
<evidence type="ECO:0000259" key="6">
    <source>
        <dbReference type="PROSITE" id="PS50113"/>
    </source>
</evidence>
<reference evidence="7 8" key="1">
    <citation type="submission" date="2017-10" db="EMBL/GenBank/DDBJ databases">
        <title>Massilia psychrophilum sp. nov., a novel purple-pigmented bacterium isolated from Tianshan glacier, Xinjiang Municipality, China.</title>
        <authorList>
            <person name="Wang H."/>
        </authorList>
    </citation>
    <scope>NUCLEOTIDE SEQUENCE [LARGE SCALE GENOMIC DNA]</scope>
    <source>
        <strain evidence="7 8">JCM 30074</strain>
    </source>
</reference>
<accession>A0A2G8T9I4</accession>
<dbReference type="NCBIfam" id="TIGR00229">
    <property type="entry name" value="sensory_box"/>
    <property type="match status" value="2"/>
</dbReference>
<dbReference type="OrthoDB" id="5389366at2"/>
<keyword evidence="2" id="KW-0418">Kinase</keyword>
<evidence type="ECO:0000313" key="8">
    <source>
        <dbReference type="Proteomes" id="UP000230390"/>
    </source>
</evidence>